<dbReference type="EMBL" id="VSRR010000288">
    <property type="protein sequence ID" value="MPC13541.1"/>
    <property type="molecule type" value="Genomic_DNA"/>
</dbReference>
<evidence type="ECO:0000256" key="2">
    <source>
        <dbReference type="SAM" id="SignalP"/>
    </source>
</evidence>
<feature type="chain" id="PRO_5023049260" evidence="2">
    <location>
        <begin position="32"/>
        <end position="173"/>
    </location>
</feature>
<reference evidence="3 4" key="1">
    <citation type="submission" date="2019-05" db="EMBL/GenBank/DDBJ databases">
        <title>Another draft genome of Portunus trituberculatus and its Hox gene families provides insights of decapod evolution.</title>
        <authorList>
            <person name="Jeong J.-H."/>
            <person name="Song I."/>
            <person name="Kim S."/>
            <person name="Choi T."/>
            <person name="Kim D."/>
            <person name="Ryu S."/>
            <person name="Kim W."/>
        </authorList>
    </citation>
    <scope>NUCLEOTIDE SEQUENCE [LARGE SCALE GENOMIC DNA]</scope>
    <source>
        <tissue evidence="3">Muscle</tissue>
    </source>
</reference>
<gene>
    <name evidence="3" type="ORF">E2C01_006279</name>
</gene>
<feature type="region of interest" description="Disordered" evidence="1">
    <location>
        <begin position="31"/>
        <end position="118"/>
    </location>
</feature>
<proteinExistence type="predicted"/>
<sequence>MAWCSPHALTNRLRAAAGVLFLAAGLQESRTHALDSHGHSPTPAGKPRQQRPAQGPSQLHTKGVRDEGDGNGVSSRPRPPRHSPAAASLTQHAGEEAPPRDRCAVPRPSTCTTSGTEGHGVWRNREVWTRQLLSYQKNCPVTEGRHSGVWRSVSQPRRGAGPGGTRRSDTHLT</sequence>
<keyword evidence="4" id="KW-1185">Reference proteome</keyword>
<comment type="caution">
    <text evidence="3">The sequence shown here is derived from an EMBL/GenBank/DDBJ whole genome shotgun (WGS) entry which is preliminary data.</text>
</comment>
<evidence type="ECO:0000313" key="3">
    <source>
        <dbReference type="EMBL" id="MPC13541.1"/>
    </source>
</evidence>
<dbReference type="AlphaFoldDB" id="A0A5B7CXH1"/>
<evidence type="ECO:0000313" key="4">
    <source>
        <dbReference type="Proteomes" id="UP000324222"/>
    </source>
</evidence>
<feature type="signal peptide" evidence="2">
    <location>
        <begin position="1"/>
        <end position="31"/>
    </location>
</feature>
<protein>
    <submittedName>
        <fullName evidence="3">Uncharacterized protein</fullName>
    </submittedName>
</protein>
<name>A0A5B7CXH1_PORTR</name>
<feature type="compositionally biased region" description="Basic and acidic residues" evidence="1">
    <location>
        <begin position="93"/>
        <end position="104"/>
    </location>
</feature>
<evidence type="ECO:0000256" key="1">
    <source>
        <dbReference type="SAM" id="MobiDB-lite"/>
    </source>
</evidence>
<accession>A0A5B7CXH1</accession>
<feature type="compositionally biased region" description="Polar residues" evidence="1">
    <location>
        <begin position="51"/>
        <end position="60"/>
    </location>
</feature>
<feature type="region of interest" description="Disordered" evidence="1">
    <location>
        <begin position="144"/>
        <end position="173"/>
    </location>
</feature>
<organism evidence="3 4">
    <name type="scientific">Portunus trituberculatus</name>
    <name type="common">Swimming crab</name>
    <name type="synonym">Neptunus trituberculatus</name>
    <dbReference type="NCBI Taxonomy" id="210409"/>
    <lineage>
        <taxon>Eukaryota</taxon>
        <taxon>Metazoa</taxon>
        <taxon>Ecdysozoa</taxon>
        <taxon>Arthropoda</taxon>
        <taxon>Crustacea</taxon>
        <taxon>Multicrustacea</taxon>
        <taxon>Malacostraca</taxon>
        <taxon>Eumalacostraca</taxon>
        <taxon>Eucarida</taxon>
        <taxon>Decapoda</taxon>
        <taxon>Pleocyemata</taxon>
        <taxon>Brachyura</taxon>
        <taxon>Eubrachyura</taxon>
        <taxon>Portunoidea</taxon>
        <taxon>Portunidae</taxon>
        <taxon>Portuninae</taxon>
        <taxon>Portunus</taxon>
    </lineage>
</organism>
<dbReference type="Proteomes" id="UP000324222">
    <property type="component" value="Unassembled WGS sequence"/>
</dbReference>
<keyword evidence="2" id="KW-0732">Signal</keyword>